<dbReference type="InterPro" id="IPR046373">
    <property type="entry name" value="Acyl-CoA_Oxase/DH_mid-dom_sf"/>
</dbReference>
<dbReference type="RefSeq" id="WP_006896202.1">
    <property type="nucleotide sequence ID" value="NZ_BANU01000012.1"/>
</dbReference>
<dbReference type="Proteomes" id="UP000035083">
    <property type="component" value="Unassembled WGS sequence"/>
</dbReference>
<organism evidence="10 11">
    <name type="scientific">Gordonia sihwensis NBRC 108236</name>
    <dbReference type="NCBI Taxonomy" id="1223544"/>
    <lineage>
        <taxon>Bacteria</taxon>
        <taxon>Bacillati</taxon>
        <taxon>Actinomycetota</taxon>
        <taxon>Actinomycetes</taxon>
        <taxon>Mycobacteriales</taxon>
        <taxon>Gordoniaceae</taxon>
        <taxon>Gordonia</taxon>
    </lineage>
</organism>
<dbReference type="InterPro" id="IPR009075">
    <property type="entry name" value="AcylCo_DH/oxidase_C"/>
</dbReference>
<reference evidence="10 11" key="1">
    <citation type="submission" date="2012-12" db="EMBL/GenBank/DDBJ databases">
        <title>Whole genome shotgun sequence of Gordonia sihwensis NBRC 108236.</title>
        <authorList>
            <person name="Yoshida I."/>
            <person name="Hosoyama A."/>
            <person name="Tsuchikane K."/>
            <person name="Ando Y."/>
            <person name="Baba S."/>
            <person name="Ohji S."/>
            <person name="Hamada M."/>
            <person name="Tamura T."/>
            <person name="Yamazoe A."/>
            <person name="Yamazaki S."/>
            <person name="Fujita N."/>
        </authorList>
    </citation>
    <scope>NUCLEOTIDE SEQUENCE [LARGE SCALE GENOMIC DNA]</scope>
    <source>
        <strain evidence="10 11">NBRC 108236</strain>
    </source>
</reference>
<keyword evidence="3 6" id="KW-0285">Flavoprotein</keyword>
<dbReference type="InterPro" id="IPR036250">
    <property type="entry name" value="AcylCo_DH-like_C"/>
</dbReference>
<comment type="caution">
    <text evidence="10">The sequence shown here is derived from an EMBL/GenBank/DDBJ whole genome shotgun (WGS) entry which is preliminary data.</text>
</comment>
<accession>L7LI60</accession>
<proteinExistence type="inferred from homology"/>
<dbReference type="PANTHER" id="PTHR43292:SF3">
    <property type="entry name" value="ACYL-COA DEHYDROGENASE FADE29"/>
    <property type="match status" value="1"/>
</dbReference>
<dbReference type="InterPro" id="IPR009100">
    <property type="entry name" value="AcylCoA_DH/oxidase_NM_dom_sf"/>
</dbReference>
<evidence type="ECO:0000256" key="5">
    <source>
        <dbReference type="ARBA" id="ARBA00023002"/>
    </source>
</evidence>
<feature type="domain" description="Acyl-CoA dehydrogenase/oxidase N-terminal" evidence="9">
    <location>
        <begin position="25"/>
        <end position="139"/>
    </location>
</feature>
<name>L7LI60_9ACTN</name>
<evidence type="ECO:0000256" key="6">
    <source>
        <dbReference type="RuleBase" id="RU362125"/>
    </source>
</evidence>
<feature type="domain" description="Acyl-CoA dehydrogenase/oxidase C-terminal" evidence="7">
    <location>
        <begin position="253"/>
        <end position="414"/>
    </location>
</feature>
<evidence type="ECO:0000256" key="4">
    <source>
        <dbReference type="ARBA" id="ARBA00022827"/>
    </source>
</evidence>
<sequence length="422" mass="45762">MTTINLADRSVDLGEWAAATPNAAEVFAAAVRDWLEANLVGDFAELRGRGGPGSEHEFFAERLEWDRHLAAAGWTCLGWPVRHGGRGATIEQRIIFHQEYARANAPARVNHLGEELLGPTLIEYGTPDQQARFLPGIVEVTELWAQGYSEPGAGSDLAGVATTAVLDDASGEWVVNGQKIWTSLAHLSQWAFVIARTEKGSTRHRGLSFLLVPLDQPGVTIRPIQQITGTSEFNEVFFDDARTSADLIVGEPGDGWKVAMGLLQFERGVSTLGQQVGFRRELDDIVAIARANGSIDDPAVAERLRRAKVGLTVMEANARRTLAGDIVSEAGAASVTKLLWGNWHRDLGELAVAVVGAPSLIGPPATTEGRANDITDPENVELDEWQRLLLFTRADTIYGGSNEVQRNIIAERVLGLPREARA</sequence>
<dbReference type="PANTHER" id="PTHR43292">
    <property type="entry name" value="ACYL-COA DEHYDROGENASE"/>
    <property type="match status" value="1"/>
</dbReference>
<evidence type="ECO:0000259" key="9">
    <source>
        <dbReference type="Pfam" id="PF02771"/>
    </source>
</evidence>
<dbReference type="InterPro" id="IPR052161">
    <property type="entry name" value="Mycobact_Acyl-CoA_DH"/>
</dbReference>
<dbReference type="EMBL" id="BANU01000012">
    <property type="protein sequence ID" value="GAC60805.1"/>
    <property type="molecule type" value="Genomic_DNA"/>
</dbReference>
<dbReference type="Gene3D" id="2.40.110.10">
    <property type="entry name" value="Butyryl-CoA Dehydrogenase, subunit A, domain 2"/>
    <property type="match status" value="1"/>
</dbReference>
<dbReference type="Pfam" id="PF00441">
    <property type="entry name" value="Acyl-CoA_dh_1"/>
    <property type="match status" value="1"/>
</dbReference>
<evidence type="ECO:0000313" key="10">
    <source>
        <dbReference type="EMBL" id="GAC60805.1"/>
    </source>
</evidence>
<dbReference type="AlphaFoldDB" id="L7LI60"/>
<gene>
    <name evidence="10" type="ORF">GSI01S_12_00390</name>
</gene>
<evidence type="ECO:0000256" key="3">
    <source>
        <dbReference type="ARBA" id="ARBA00022630"/>
    </source>
</evidence>
<comment type="similarity">
    <text evidence="2 6">Belongs to the acyl-CoA dehydrogenase family.</text>
</comment>
<feature type="domain" description="Acyl-CoA oxidase/dehydrogenase middle" evidence="8">
    <location>
        <begin position="145"/>
        <end position="240"/>
    </location>
</feature>
<dbReference type="Gene3D" id="1.20.140.10">
    <property type="entry name" value="Butyryl-CoA Dehydrogenase, subunit A, domain 3"/>
    <property type="match status" value="1"/>
</dbReference>
<dbReference type="Pfam" id="PF02771">
    <property type="entry name" value="Acyl-CoA_dh_N"/>
    <property type="match status" value="1"/>
</dbReference>
<evidence type="ECO:0000259" key="7">
    <source>
        <dbReference type="Pfam" id="PF00441"/>
    </source>
</evidence>
<dbReference type="InterPro" id="IPR006091">
    <property type="entry name" value="Acyl-CoA_Oxase/DH_mid-dom"/>
</dbReference>
<dbReference type="SUPFAM" id="SSF47203">
    <property type="entry name" value="Acyl-CoA dehydrogenase C-terminal domain-like"/>
    <property type="match status" value="1"/>
</dbReference>
<dbReference type="GO" id="GO:0005886">
    <property type="term" value="C:plasma membrane"/>
    <property type="evidence" value="ECO:0007669"/>
    <property type="project" value="TreeGrafter"/>
</dbReference>
<evidence type="ECO:0000259" key="8">
    <source>
        <dbReference type="Pfam" id="PF02770"/>
    </source>
</evidence>
<keyword evidence="4 6" id="KW-0274">FAD</keyword>
<dbReference type="InterPro" id="IPR037069">
    <property type="entry name" value="AcylCoA_DH/ox_N_sf"/>
</dbReference>
<evidence type="ECO:0000313" key="11">
    <source>
        <dbReference type="Proteomes" id="UP000035083"/>
    </source>
</evidence>
<dbReference type="SUPFAM" id="SSF56645">
    <property type="entry name" value="Acyl-CoA dehydrogenase NM domain-like"/>
    <property type="match status" value="1"/>
</dbReference>
<dbReference type="GO" id="GO:0016627">
    <property type="term" value="F:oxidoreductase activity, acting on the CH-CH group of donors"/>
    <property type="evidence" value="ECO:0007669"/>
    <property type="project" value="InterPro"/>
</dbReference>
<dbReference type="eggNOG" id="COG1960">
    <property type="taxonomic scope" value="Bacteria"/>
</dbReference>
<dbReference type="InterPro" id="IPR013786">
    <property type="entry name" value="AcylCoA_DH/ox_N"/>
</dbReference>
<dbReference type="Pfam" id="PF02770">
    <property type="entry name" value="Acyl-CoA_dh_M"/>
    <property type="match status" value="1"/>
</dbReference>
<dbReference type="Gene3D" id="1.10.540.10">
    <property type="entry name" value="Acyl-CoA dehydrogenase/oxidase, N-terminal domain"/>
    <property type="match status" value="1"/>
</dbReference>
<comment type="cofactor">
    <cofactor evidence="1 6">
        <name>FAD</name>
        <dbReference type="ChEBI" id="CHEBI:57692"/>
    </cofactor>
</comment>
<evidence type="ECO:0000256" key="2">
    <source>
        <dbReference type="ARBA" id="ARBA00009347"/>
    </source>
</evidence>
<protein>
    <submittedName>
        <fullName evidence="10">Putative acyl-CoA dehydrogenase</fullName>
    </submittedName>
</protein>
<keyword evidence="11" id="KW-1185">Reference proteome</keyword>
<evidence type="ECO:0000256" key="1">
    <source>
        <dbReference type="ARBA" id="ARBA00001974"/>
    </source>
</evidence>
<dbReference type="GO" id="GO:0050660">
    <property type="term" value="F:flavin adenine dinucleotide binding"/>
    <property type="evidence" value="ECO:0007669"/>
    <property type="project" value="InterPro"/>
</dbReference>
<keyword evidence="5 6" id="KW-0560">Oxidoreductase</keyword>